<dbReference type="EMBL" id="SNRW01041943">
    <property type="protein sequence ID" value="KAA6334646.1"/>
    <property type="molecule type" value="Genomic_DNA"/>
</dbReference>
<protein>
    <submittedName>
        <fullName evidence="1">Uncharacterized protein</fullName>
    </submittedName>
</protein>
<accession>A0A5J4RKJ4</accession>
<organism evidence="1 2">
    <name type="scientific">Streblomastix strix</name>
    <dbReference type="NCBI Taxonomy" id="222440"/>
    <lineage>
        <taxon>Eukaryota</taxon>
        <taxon>Metamonada</taxon>
        <taxon>Preaxostyla</taxon>
        <taxon>Oxymonadida</taxon>
        <taxon>Streblomastigidae</taxon>
        <taxon>Streblomastix</taxon>
    </lineage>
</organism>
<name>A0A5J4RKJ4_9EUKA</name>
<dbReference type="Proteomes" id="UP000324800">
    <property type="component" value="Unassembled WGS sequence"/>
</dbReference>
<dbReference type="AlphaFoldDB" id="A0A5J4RKJ4"/>
<reference evidence="1 2" key="1">
    <citation type="submission" date="2019-03" db="EMBL/GenBank/DDBJ databases">
        <title>Single cell metagenomics reveals metabolic interactions within the superorganism composed of flagellate Streblomastix strix and complex community of Bacteroidetes bacteria on its surface.</title>
        <authorList>
            <person name="Treitli S.C."/>
            <person name="Kolisko M."/>
            <person name="Husnik F."/>
            <person name="Keeling P."/>
            <person name="Hampl V."/>
        </authorList>
    </citation>
    <scope>NUCLEOTIDE SEQUENCE [LARGE SCALE GENOMIC DNA]</scope>
    <source>
        <strain evidence="1">ST1C</strain>
    </source>
</reference>
<evidence type="ECO:0000313" key="2">
    <source>
        <dbReference type="Proteomes" id="UP000324800"/>
    </source>
</evidence>
<proteinExistence type="predicted"/>
<comment type="caution">
    <text evidence="1">The sequence shown here is derived from an EMBL/GenBank/DDBJ whole genome shotgun (WGS) entry which is preliminary data.</text>
</comment>
<gene>
    <name evidence="1" type="ORF">EZS28_053042</name>
</gene>
<sequence length="149" mass="17595">ENMILPKEILQELYWWQAMIARNQEMTLEVKIPEAVMVSNASPKDWSVTLELQTCDTLVQHGEWNNEQKKWTNSQSLLQSILAILVFEQWQKPFFLRIPLSLPIFMSLNNELFLIPFPYLVEVVMFPSLGFQERFPVYQSPPLIYSEFP</sequence>
<evidence type="ECO:0000313" key="1">
    <source>
        <dbReference type="EMBL" id="KAA6334646.1"/>
    </source>
</evidence>
<feature type="non-terminal residue" evidence="1">
    <location>
        <position position="1"/>
    </location>
</feature>